<evidence type="ECO:0000259" key="3">
    <source>
        <dbReference type="Pfam" id="PF03061"/>
    </source>
</evidence>
<dbReference type="PANTHER" id="PTHR21660">
    <property type="entry name" value="THIOESTERASE SUPERFAMILY MEMBER-RELATED"/>
    <property type="match status" value="1"/>
</dbReference>
<dbReference type="InterPro" id="IPR029069">
    <property type="entry name" value="HotDog_dom_sf"/>
</dbReference>
<gene>
    <name evidence="4" type="ORF">ACFO3E_13090</name>
</gene>
<evidence type="ECO:0000256" key="1">
    <source>
        <dbReference type="ARBA" id="ARBA00008324"/>
    </source>
</evidence>
<dbReference type="SUPFAM" id="SSF54637">
    <property type="entry name" value="Thioesterase/thiol ester dehydrase-isomerase"/>
    <property type="match status" value="1"/>
</dbReference>
<dbReference type="NCBIfam" id="TIGR00369">
    <property type="entry name" value="unchar_dom_1"/>
    <property type="match status" value="1"/>
</dbReference>
<organism evidence="4 5">
    <name type="scientific">Sphingobium tyrosinilyticum</name>
    <dbReference type="NCBI Taxonomy" id="2715436"/>
    <lineage>
        <taxon>Bacteria</taxon>
        <taxon>Pseudomonadati</taxon>
        <taxon>Pseudomonadota</taxon>
        <taxon>Alphaproteobacteria</taxon>
        <taxon>Sphingomonadales</taxon>
        <taxon>Sphingomonadaceae</taxon>
        <taxon>Sphingobium</taxon>
    </lineage>
</organism>
<feature type="domain" description="Thioesterase" evidence="3">
    <location>
        <begin position="63"/>
        <end position="138"/>
    </location>
</feature>
<dbReference type="InterPro" id="IPR039298">
    <property type="entry name" value="ACOT13"/>
</dbReference>
<evidence type="ECO:0000313" key="5">
    <source>
        <dbReference type="Proteomes" id="UP001595957"/>
    </source>
</evidence>
<proteinExistence type="inferred from homology"/>
<evidence type="ECO:0000256" key="2">
    <source>
        <dbReference type="ARBA" id="ARBA00022801"/>
    </source>
</evidence>
<keyword evidence="5" id="KW-1185">Reference proteome</keyword>
<name>A0ABV9F4F2_9SPHN</name>
<evidence type="ECO:0000313" key="4">
    <source>
        <dbReference type="EMBL" id="MFC4595119.1"/>
    </source>
</evidence>
<dbReference type="CDD" id="cd03443">
    <property type="entry name" value="PaaI_thioesterase"/>
    <property type="match status" value="1"/>
</dbReference>
<dbReference type="EC" id="3.1.2.-" evidence="4"/>
<accession>A0ABV9F4F2</accession>
<comment type="similarity">
    <text evidence="1">Belongs to the thioesterase PaaI family.</text>
</comment>
<dbReference type="Gene3D" id="3.10.129.10">
    <property type="entry name" value="Hotdog Thioesterase"/>
    <property type="match status" value="1"/>
</dbReference>
<dbReference type="InterPro" id="IPR006683">
    <property type="entry name" value="Thioestr_dom"/>
</dbReference>
<dbReference type="GO" id="GO:0016787">
    <property type="term" value="F:hydrolase activity"/>
    <property type="evidence" value="ECO:0007669"/>
    <property type="project" value="UniProtKB-KW"/>
</dbReference>
<dbReference type="RefSeq" id="WP_380805306.1">
    <property type="nucleotide sequence ID" value="NZ_JBHSFZ010000029.1"/>
</dbReference>
<dbReference type="InterPro" id="IPR003736">
    <property type="entry name" value="PAAI_dom"/>
</dbReference>
<protein>
    <submittedName>
        <fullName evidence="4">PaaI family thioesterase</fullName>
        <ecNumber evidence="4">3.1.2.-</ecNumber>
    </submittedName>
</protein>
<keyword evidence="2 4" id="KW-0378">Hydrolase</keyword>
<dbReference type="Pfam" id="PF03061">
    <property type="entry name" value="4HBT"/>
    <property type="match status" value="1"/>
</dbReference>
<dbReference type="PANTHER" id="PTHR21660:SF1">
    <property type="entry name" value="ACYL-COENZYME A THIOESTERASE 13"/>
    <property type="match status" value="1"/>
</dbReference>
<comment type="caution">
    <text evidence="4">The sequence shown here is derived from an EMBL/GenBank/DDBJ whole genome shotgun (WGS) entry which is preliminary data.</text>
</comment>
<dbReference type="Proteomes" id="UP001595957">
    <property type="component" value="Unassembled WGS sequence"/>
</dbReference>
<reference evidence="5" key="1">
    <citation type="journal article" date="2019" name="Int. J. Syst. Evol. Microbiol.">
        <title>The Global Catalogue of Microorganisms (GCM) 10K type strain sequencing project: providing services to taxonomists for standard genome sequencing and annotation.</title>
        <authorList>
            <consortium name="The Broad Institute Genomics Platform"/>
            <consortium name="The Broad Institute Genome Sequencing Center for Infectious Disease"/>
            <person name="Wu L."/>
            <person name="Ma J."/>
        </authorList>
    </citation>
    <scope>NUCLEOTIDE SEQUENCE [LARGE SCALE GENOMIC DNA]</scope>
    <source>
        <strain evidence="5">NBRC 103632</strain>
    </source>
</reference>
<dbReference type="EMBL" id="JBHSFZ010000029">
    <property type="protein sequence ID" value="MFC4595119.1"/>
    <property type="molecule type" value="Genomic_DNA"/>
</dbReference>
<sequence>MSDDAGHVSRAPDGPWAGWLVWTDPVAGTFLDASIGRSYSRGNGQGRATVMLETQPSHANRLGALHGGFLAGFADHAYFAGLTAMGRPEQAAAVTVDLSMQYCGSGEVGSPLQAEVELLHETGRLMFMRLTIHQDDKLVASSTATVRKVPTPK</sequence>